<feature type="transmembrane region" description="Helical" evidence="1">
    <location>
        <begin position="317"/>
        <end position="339"/>
    </location>
</feature>
<name>A0ABR2IX18_9PEZI</name>
<gene>
    <name evidence="3" type="ORF">PGQ11_007738</name>
</gene>
<feature type="signal peptide" evidence="2">
    <location>
        <begin position="1"/>
        <end position="19"/>
    </location>
</feature>
<dbReference type="EMBL" id="JAPCWZ010000004">
    <property type="protein sequence ID" value="KAK8869160.1"/>
    <property type="molecule type" value="Genomic_DNA"/>
</dbReference>
<feature type="transmembrane region" description="Helical" evidence="1">
    <location>
        <begin position="173"/>
        <end position="194"/>
    </location>
</feature>
<feature type="transmembrane region" description="Helical" evidence="1">
    <location>
        <begin position="214"/>
        <end position="234"/>
    </location>
</feature>
<evidence type="ECO:0000256" key="1">
    <source>
        <dbReference type="SAM" id="Phobius"/>
    </source>
</evidence>
<keyword evidence="1" id="KW-0472">Membrane</keyword>
<keyword evidence="2" id="KW-0732">Signal</keyword>
<feature type="chain" id="PRO_5045240929" evidence="2">
    <location>
        <begin position="20"/>
        <end position="381"/>
    </location>
</feature>
<proteinExistence type="predicted"/>
<protein>
    <submittedName>
        <fullName evidence="3">Uncharacterized protein</fullName>
    </submittedName>
</protein>
<evidence type="ECO:0000313" key="4">
    <source>
        <dbReference type="Proteomes" id="UP001390339"/>
    </source>
</evidence>
<comment type="caution">
    <text evidence="3">The sequence shown here is derived from an EMBL/GenBank/DDBJ whole genome shotgun (WGS) entry which is preliminary data.</text>
</comment>
<organism evidence="3 4">
    <name type="scientific">Apiospora arundinis</name>
    <dbReference type="NCBI Taxonomy" id="335852"/>
    <lineage>
        <taxon>Eukaryota</taxon>
        <taxon>Fungi</taxon>
        <taxon>Dikarya</taxon>
        <taxon>Ascomycota</taxon>
        <taxon>Pezizomycotina</taxon>
        <taxon>Sordariomycetes</taxon>
        <taxon>Xylariomycetidae</taxon>
        <taxon>Amphisphaeriales</taxon>
        <taxon>Apiosporaceae</taxon>
        <taxon>Apiospora</taxon>
    </lineage>
</organism>
<dbReference type="Proteomes" id="UP001390339">
    <property type="component" value="Unassembled WGS sequence"/>
</dbReference>
<sequence>MVSWPYALVPILLVETSTAFYRGPAKFVFLPIQSQKQFSNTSFVECNKTLAEYQQRYDEHLSWRAIANACNRHQNCILTNTDENGKAYSGSAALLIGLTPMLLSSIGPTISELGLLSLNRPILTLLLVAGTAAIYPSRVLSYSENSPSELLARPPIINKAIVTTLQGNHRLRLLISALQYLMVMAAVVNVSLAAWELGKGTVSSFQCQVSYLPLLWTLLPLAVYLSAAIASRLAETTSARTEEQGSPTVGSRSGRLLHWLTRELKPGATQATIRRTLLRERLSVAIWLGVASALAFVHSIFGIFVFSSLLFGMIVDALVLLLRFVASVFICRLVIIFEISCMRAAASMPNTCAGSYEAASGSQIILSAYRSTDGGTVRDTE</sequence>
<keyword evidence="4" id="KW-1185">Reference proteome</keyword>
<accession>A0ABR2IX18</accession>
<feature type="transmembrane region" description="Helical" evidence="1">
    <location>
        <begin position="284"/>
        <end position="311"/>
    </location>
</feature>
<keyword evidence="1" id="KW-1133">Transmembrane helix</keyword>
<evidence type="ECO:0000313" key="3">
    <source>
        <dbReference type="EMBL" id="KAK8869160.1"/>
    </source>
</evidence>
<reference evidence="3 4" key="1">
    <citation type="journal article" date="2024" name="IMA Fungus">
        <title>Apiospora arundinis, a panoply of carbohydrate-active enzymes and secondary metabolites.</title>
        <authorList>
            <person name="Sorensen T."/>
            <person name="Petersen C."/>
            <person name="Muurmann A.T."/>
            <person name="Christiansen J.V."/>
            <person name="Brundto M.L."/>
            <person name="Overgaard C.K."/>
            <person name="Boysen A.T."/>
            <person name="Wollenberg R.D."/>
            <person name="Larsen T.O."/>
            <person name="Sorensen J.L."/>
            <person name="Nielsen K.L."/>
            <person name="Sondergaard T.E."/>
        </authorList>
    </citation>
    <scope>NUCLEOTIDE SEQUENCE [LARGE SCALE GENOMIC DNA]</scope>
    <source>
        <strain evidence="3 4">AAU 773</strain>
    </source>
</reference>
<keyword evidence="1" id="KW-0812">Transmembrane</keyword>
<evidence type="ECO:0000256" key="2">
    <source>
        <dbReference type="SAM" id="SignalP"/>
    </source>
</evidence>